<dbReference type="GO" id="GO:0003723">
    <property type="term" value="F:RNA binding"/>
    <property type="evidence" value="ECO:0007669"/>
    <property type="project" value="UniProtKB-UniRule"/>
</dbReference>
<evidence type="ECO:0000256" key="4">
    <source>
        <dbReference type="ARBA" id="ARBA00022679"/>
    </source>
</evidence>
<dbReference type="FunFam" id="3.40.50.150:FF:000023">
    <property type="entry name" value="Ribosomal RNA small subunit methyltransferase A"/>
    <property type="match status" value="1"/>
</dbReference>
<evidence type="ECO:0000256" key="3">
    <source>
        <dbReference type="ARBA" id="ARBA00022603"/>
    </source>
</evidence>
<dbReference type="OrthoDB" id="9814755at2"/>
<dbReference type="EMBL" id="MKIE01000013">
    <property type="protein sequence ID" value="OHW61445.1"/>
    <property type="molecule type" value="Genomic_DNA"/>
</dbReference>
<evidence type="ECO:0000256" key="6">
    <source>
        <dbReference type="ARBA" id="ARBA00022884"/>
    </source>
</evidence>
<dbReference type="GO" id="GO:0052908">
    <property type="term" value="F:16S rRNA (adenine(1518)-N(6)/adenine(1519)-N(6))-dimethyltransferase activity"/>
    <property type="evidence" value="ECO:0007669"/>
    <property type="project" value="UniProtKB-EC"/>
</dbReference>
<dbReference type="STRING" id="39480.EUAN_21880"/>
<name>A0A1S1V4T9_9FIRM</name>
<evidence type="ECO:0000256" key="8">
    <source>
        <dbReference type="PROSITE-ProRule" id="PRU01026"/>
    </source>
</evidence>
<dbReference type="Proteomes" id="UP000180254">
    <property type="component" value="Unassembled WGS sequence"/>
</dbReference>
<dbReference type="Gene3D" id="3.40.50.150">
    <property type="entry name" value="Vaccinia Virus protein VP39"/>
    <property type="match status" value="1"/>
</dbReference>
<feature type="binding site" evidence="7 8">
    <location>
        <position position="127"/>
    </location>
    <ligand>
        <name>S-adenosyl-L-methionine</name>
        <dbReference type="ChEBI" id="CHEBI:59789"/>
    </ligand>
</feature>
<feature type="binding site" evidence="7 8">
    <location>
        <position position="57"/>
    </location>
    <ligand>
        <name>S-adenosyl-L-methionine</name>
        <dbReference type="ChEBI" id="CHEBI:59789"/>
    </ligand>
</feature>
<dbReference type="HAMAP" id="MF_00607">
    <property type="entry name" value="16SrRNA_methyltr_A"/>
    <property type="match status" value="1"/>
</dbReference>
<keyword evidence="3 7" id="KW-0489">Methyltransferase</keyword>
<organism evidence="10 11">
    <name type="scientific">Andreesenia angusta</name>
    <dbReference type="NCBI Taxonomy" id="39480"/>
    <lineage>
        <taxon>Bacteria</taxon>
        <taxon>Bacillati</taxon>
        <taxon>Bacillota</taxon>
        <taxon>Tissierellia</taxon>
        <taxon>Tissierellales</taxon>
        <taxon>Gottschalkiaceae</taxon>
        <taxon>Andreesenia</taxon>
    </lineage>
</organism>
<dbReference type="PANTHER" id="PTHR11727:SF7">
    <property type="entry name" value="DIMETHYLADENOSINE TRANSFERASE-RELATED"/>
    <property type="match status" value="1"/>
</dbReference>
<keyword evidence="4 7" id="KW-0808">Transferase</keyword>
<evidence type="ECO:0000256" key="2">
    <source>
        <dbReference type="ARBA" id="ARBA00022552"/>
    </source>
</evidence>
<comment type="catalytic activity">
    <reaction evidence="7">
        <text>adenosine(1518)/adenosine(1519) in 16S rRNA + 4 S-adenosyl-L-methionine = N(6)-dimethyladenosine(1518)/N(6)-dimethyladenosine(1519) in 16S rRNA + 4 S-adenosyl-L-homocysteine + 4 H(+)</text>
        <dbReference type="Rhea" id="RHEA:19609"/>
        <dbReference type="Rhea" id="RHEA-COMP:10232"/>
        <dbReference type="Rhea" id="RHEA-COMP:10233"/>
        <dbReference type="ChEBI" id="CHEBI:15378"/>
        <dbReference type="ChEBI" id="CHEBI:57856"/>
        <dbReference type="ChEBI" id="CHEBI:59789"/>
        <dbReference type="ChEBI" id="CHEBI:74411"/>
        <dbReference type="ChEBI" id="CHEBI:74493"/>
        <dbReference type="EC" id="2.1.1.182"/>
    </reaction>
</comment>
<feature type="binding site" evidence="7 8">
    <location>
        <position position="103"/>
    </location>
    <ligand>
        <name>S-adenosyl-L-methionine</name>
        <dbReference type="ChEBI" id="CHEBI:59789"/>
    </ligand>
</feature>
<proteinExistence type="inferred from homology"/>
<dbReference type="SMART" id="SM00650">
    <property type="entry name" value="rADc"/>
    <property type="match status" value="1"/>
</dbReference>
<evidence type="ECO:0000313" key="11">
    <source>
        <dbReference type="Proteomes" id="UP000180254"/>
    </source>
</evidence>
<dbReference type="InterPro" id="IPR020596">
    <property type="entry name" value="rRNA_Ade_Mease_Trfase_CS"/>
</dbReference>
<dbReference type="Gene3D" id="1.10.8.100">
    <property type="entry name" value="Ribosomal RNA adenine dimethylase-like, domain 2"/>
    <property type="match status" value="1"/>
</dbReference>
<sequence length="294" mass="32883">MADKKLYSPNTIKDIMARHGFKFSKKLGQNFLIDGNIISSICENSEISELDGVIEIGPGIGVLTYELCKRAKKVVAIELDKSLVPVIEENMEEFDNFKLIQGDVLNVDLEKLIEDEFSGMNVKVVANLPYYITTPIIMKLLEERLKIDKIVVMVQKEVADRLSSGPGSKDYGAITVAVRYYSDAHTIVKVPNTVFMPRPNVDSAVIALDIYKEPRINVADEKLMFKIVKAAFGQRRKTVLNAVGSLDIGISKEELREVLEGEGIDPVRRGETFSIEEFARLSDRIGEKLSLKSQ</sequence>
<dbReference type="PROSITE" id="PS51689">
    <property type="entry name" value="SAM_RNA_A_N6_MT"/>
    <property type="match status" value="1"/>
</dbReference>
<evidence type="ECO:0000256" key="5">
    <source>
        <dbReference type="ARBA" id="ARBA00022691"/>
    </source>
</evidence>
<dbReference type="InterPro" id="IPR001737">
    <property type="entry name" value="KsgA/Erm"/>
</dbReference>
<gene>
    <name evidence="7 10" type="primary">rsmA</name>
    <name evidence="7" type="synonym">ksgA</name>
    <name evidence="10" type="ORF">EUAN_21880</name>
</gene>
<comment type="similarity">
    <text evidence="7">Belongs to the class I-like SAM-binding methyltransferase superfamily. rRNA adenine N(6)-methyltransferase family. RsmA subfamily.</text>
</comment>
<evidence type="ECO:0000313" key="10">
    <source>
        <dbReference type="EMBL" id="OHW61445.1"/>
    </source>
</evidence>
<evidence type="ECO:0000256" key="1">
    <source>
        <dbReference type="ARBA" id="ARBA00022490"/>
    </source>
</evidence>
<dbReference type="InterPro" id="IPR011530">
    <property type="entry name" value="rRNA_adenine_dimethylase"/>
</dbReference>
<dbReference type="AlphaFoldDB" id="A0A1S1V4T9"/>
<dbReference type="Pfam" id="PF00398">
    <property type="entry name" value="RrnaAD"/>
    <property type="match status" value="1"/>
</dbReference>
<comment type="caution">
    <text evidence="10">The sequence shown here is derived from an EMBL/GenBank/DDBJ whole genome shotgun (WGS) entry which is preliminary data.</text>
</comment>
<evidence type="ECO:0000256" key="7">
    <source>
        <dbReference type="HAMAP-Rule" id="MF_00607"/>
    </source>
</evidence>
<dbReference type="InterPro" id="IPR020598">
    <property type="entry name" value="rRNA_Ade_methylase_Trfase_N"/>
</dbReference>
<accession>A0A1S1V4T9</accession>
<dbReference type="PANTHER" id="PTHR11727">
    <property type="entry name" value="DIMETHYLADENOSINE TRANSFERASE"/>
    <property type="match status" value="1"/>
</dbReference>
<keyword evidence="6 7" id="KW-0694">RNA-binding</keyword>
<dbReference type="InterPro" id="IPR023165">
    <property type="entry name" value="rRNA_Ade_diMease-like_C"/>
</dbReference>
<reference evidence="10 11" key="1">
    <citation type="submission" date="2016-09" db="EMBL/GenBank/DDBJ databases">
        <title>Genome sequence of Eubacterium angustum.</title>
        <authorList>
            <person name="Poehlein A."/>
            <person name="Daniel R."/>
        </authorList>
    </citation>
    <scope>NUCLEOTIDE SEQUENCE [LARGE SCALE GENOMIC DNA]</scope>
    <source>
        <strain evidence="10 11">DSM 1989</strain>
    </source>
</reference>
<comment type="function">
    <text evidence="7">Specifically dimethylates two adjacent adenosines (A1518 and A1519) in the loop of a conserved hairpin near the 3'-end of 16S rRNA in the 30S particle. May play a critical role in biogenesis of 30S subunits.</text>
</comment>
<dbReference type="NCBIfam" id="TIGR00755">
    <property type="entry name" value="ksgA"/>
    <property type="match status" value="1"/>
</dbReference>
<dbReference type="CDD" id="cd02440">
    <property type="entry name" value="AdoMet_MTases"/>
    <property type="match status" value="1"/>
</dbReference>
<dbReference type="RefSeq" id="WP_071064396.1">
    <property type="nucleotide sequence ID" value="NZ_MKIE01000013.1"/>
</dbReference>
<feature type="binding site" evidence="7 8">
    <location>
        <position position="32"/>
    </location>
    <ligand>
        <name>S-adenosyl-L-methionine</name>
        <dbReference type="ChEBI" id="CHEBI:59789"/>
    </ligand>
</feature>
<comment type="subcellular location">
    <subcellularLocation>
        <location evidence="7">Cytoplasm</location>
    </subcellularLocation>
</comment>
<evidence type="ECO:0000259" key="9">
    <source>
        <dbReference type="SMART" id="SM00650"/>
    </source>
</evidence>
<dbReference type="InterPro" id="IPR029063">
    <property type="entry name" value="SAM-dependent_MTases_sf"/>
</dbReference>
<feature type="binding site" evidence="7 8">
    <location>
        <position position="78"/>
    </location>
    <ligand>
        <name>S-adenosyl-L-methionine</name>
        <dbReference type="ChEBI" id="CHEBI:59789"/>
    </ligand>
</feature>
<keyword evidence="11" id="KW-1185">Reference proteome</keyword>
<keyword evidence="1 7" id="KW-0963">Cytoplasm</keyword>
<dbReference type="SUPFAM" id="SSF53335">
    <property type="entry name" value="S-adenosyl-L-methionine-dependent methyltransferases"/>
    <property type="match status" value="1"/>
</dbReference>
<dbReference type="EC" id="2.1.1.182" evidence="7"/>
<dbReference type="GO" id="GO:0005829">
    <property type="term" value="C:cytosol"/>
    <property type="evidence" value="ECO:0007669"/>
    <property type="project" value="TreeGrafter"/>
</dbReference>
<keyword evidence="5 7" id="KW-0949">S-adenosyl-L-methionine</keyword>
<feature type="binding site" evidence="7 8">
    <location>
        <position position="30"/>
    </location>
    <ligand>
        <name>S-adenosyl-L-methionine</name>
        <dbReference type="ChEBI" id="CHEBI:59789"/>
    </ligand>
</feature>
<feature type="domain" description="Ribosomal RNA adenine methylase transferase N-terminal" evidence="9">
    <location>
        <begin position="37"/>
        <end position="212"/>
    </location>
</feature>
<protein>
    <recommendedName>
        <fullName evidence="7">Ribosomal RNA small subunit methyltransferase A</fullName>
        <ecNumber evidence="7">2.1.1.182</ecNumber>
    </recommendedName>
    <alternativeName>
        <fullName evidence="7">16S rRNA (adenine(1518)-N(6)/adenine(1519)-N(6))-dimethyltransferase</fullName>
    </alternativeName>
    <alternativeName>
        <fullName evidence="7">16S rRNA dimethyladenosine transferase</fullName>
    </alternativeName>
    <alternativeName>
        <fullName evidence="7">16S rRNA dimethylase</fullName>
    </alternativeName>
    <alternativeName>
        <fullName evidence="7">S-adenosylmethionine-6-N', N'-adenosyl(rRNA) dimethyltransferase</fullName>
    </alternativeName>
</protein>
<keyword evidence="2 7" id="KW-0698">rRNA processing</keyword>
<dbReference type="PROSITE" id="PS01131">
    <property type="entry name" value="RRNA_A_DIMETH"/>
    <property type="match status" value="1"/>
</dbReference>